<accession>Q8RBV4</accession>
<dbReference type="EMBL" id="AE008691">
    <property type="protein sequence ID" value="AAM23966.1"/>
    <property type="molecule type" value="Genomic_DNA"/>
</dbReference>
<name>Q8RBV4_CALS4</name>
<evidence type="ECO:0000313" key="2">
    <source>
        <dbReference type="Proteomes" id="UP000000555"/>
    </source>
</evidence>
<sequence>MFIRELEACKAIIDVEETTADEEEAANGLADLMWYIYPEKERGKVLPTVVNWRRFNNSSMSK</sequence>
<keyword evidence="2" id="KW-1185">Reference proteome</keyword>
<organism evidence="1 2">
    <name type="scientific">Caldanaerobacter subterraneus subsp. tengcongensis (strain DSM 15242 / JCM 11007 / NBRC 100824 / MB4)</name>
    <name type="common">Thermoanaerobacter tengcongensis</name>
    <dbReference type="NCBI Taxonomy" id="273068"/>
    <lineage>
        <taxon>Bacteria</taxon>
        <taxon>Bacillati</taxon>
        <taxon>Bacillota</taxon>
        <taxon>Clostridia</taxon>
        <taxon>Thermoanaerobacterales</taxon>
        <taxon>Thermoanaerobacteraceae</taxon>
        <taxon>Caldanaerobacter</taxon>
    </lineage>
</organism>
<gene>
    <name evidence="1" type="ordered locus">TTE0704</name>
</gene>
<reference evidence="1 2" key="1">
    <citation type="journal article" date="2002" name="Genome Res.">
        <title>A complete sequence of the T. tengcongensis genome.</title>
        <authorList>
            <person name="Bao Q."/>
            <person name="Tian Y."/>
            <person name="Li W."/>
            <person name="Xu Z."/>
            <person name="Xuan Z."/>
            <person name="Hu S."/>
            <person name="Dong W."/>
            <person name="Yang J."/>
            <person name="Chen Y."/>
            <person name="Xue Y."/>
            <person name="Xu Y."/>
            <person name="Lai X."/>
            <person name="Huang L."/>
            <person name="Dong X."/>
            <person name="Ma Y."/>
            <person name="Ling L."/>
            <person name="Tan H."/>
            <person name="Chen R."/>
            <person name="Wang J."/>
            <person name="Yu J."/>
            <person name="Yang H."/>
        </authorList>
    </citation>
    <scope>NUCLEOTIDE SEQUENCE [LARGE SCALE GENOMIC DNA]</scope>
    <source>
        <strain evidence="2">DSM 15242 / JCM 11007 / NBRC 100824 / MB4</strain>
    </source>
</reference>
<dbReference type="HOGENOM" id="CLU_2895506_0_0_9"/>
<dbReference type="KEGG" id="tte:TTE0704"/>
<dbReference type="STRING" id="273068.TTE0704"/>
<dbReference type="AlphaFoldDB" id="Q8RBV4"/>
<dbReference type="RefSeq" id="WP_011025107.1">
    <property type="nucleotide sequence ID" value="NC_003869.1"/>
</dbReference>
<dbReference type="Proteomes" id="UP000000555">
    <property type="component" value="Chromosome"/>
</dbReference>
<protein>
    <submittedName>
        <fullName evidence="1">Uncharacterized protein</fullName>
    </submittedName>
</protein>
<proteinExistence type="predicted"/>
<evidence type="ECO:0000313" key="1">
    <source>
        <dbReference type="EMBL" id="AAM23966.1"/>
    </source>
</evidence>